<evidence type="ECO:0000313" key="2">
    <source>
        <dbReference type="Proteomes" id="UP000076502"/>
    </source>
</evidence>
<evidence type="ECO:0000313" key="1">
    <source>
        <dbReference type="EMBL" id="KZC06325.1"/>
    </source>
</evidence>
<accession>A0A154P321</accession>
<dbReference type="AlphaFoldDB" id="A0A154P321"/>
<sequence>MELAFNQRISQSQRIKVTEFWKFLDTATQLKPYIISSGKDSTIEKDKDEGASKLTKTMWQDQLRVLREHGLDEAALAATEFCKLCNIKTTDKCSELADTVPEPYEDILNDMETFEERLNNKPQNDTKM</sequence>
<name>A0A154P321_DUFNO</name>
<keyword evidence="2" id="KW-1185">Reference proteome</keyword>
<reference evidence="1 2" key="1">
    <citation type="submission" date="2015-07" db="EMBL/GenBank/DDBJ databases">
        <title>The genome of Dufourea novaeangliae.</title>
        <authorList>
            <person name="Pan H."/>
            <person name="Kapheim K."/>
        </authorList>
    </citation>
    <scope>NUCLEOTIDE SEQUENCE [LARGE SCALE GENOMIC DNA]</scope>
    <source>
        <strain evidence="1">0120121106</strain>
        <tissue evidence="1">Whole body</tissue>
    </source>
</reference>
<dbReference type="EMBL" id="KQ434809">
    <property type="protein sequence ID" value="KZC06325.1"/>
    <property type="molecule type" value="Genomic_DNA"/>
</dbReference>
<organism evidence="1 2">
    <name type="scientific">Dufourea novaeangliae</name>
    <name type="common">Sweat bee</name>
    <dbReference type="NCBI Taxonomy" id="178035"/>
    <lineage>
        <taxon>Eukaryota</taxon>
        <taxon>Metazoa</taxon>
        <taxon>Ecdysozoa</taxon>
        <taxon>Arthropoda</taxon>
        <taxon>Hexapoda</taxon>
        <taxon>Insecta</taxon>
        <taxon>Pterygota</taxon>
        <taxon>Neoptera</taxon>
        <taxon>Endopterygota</taxon>
        <taxon>Hymenoptera</taxon>
        <taxon>Apocrita</taxon>
        <taxon>Aculeata</taxon>
        <taxon>Apoidea</taxon>
        <taxon>Anthophila</taxon>
        <taxon>Halictidae</taxon>
        <taxon>Rophitinae</taxon>
        <taxon>Dufourea</taxon>
    </lineage>
</organism>
<proteinExistence type="predicted"/>
<protein>
    <submittedName>
        <fullName evidence="1">Uncharacterized protein</fullName>
    </submittedName>
</protein>
<dbReference type="Proteomes" id="UP000076502">
    <property type="component" value="Unassembled WGS sequence"/>
</dbReference>
<gene>
    <name evidence="1" type="ORF">WN55_10234</name>
</gene>